<feature type="region of interest" description="Disordered" evidence="5">
    <location>
        <begin position="1"/>
        <end position="148"/>
    </location>
</feature>
<evidence type="ECO:0000256" key="4">
    <source>
        <dbReference type="ARBA" id="ARBA00023242"/>
    </source>
</evidence>
<dbReference type="InterPro" id="IPR036128">
    <property type="entry name" value="Plus3-like_sf"/>
</dbReference>
<feature type="region of interest" description="Disordered" evidence="5">
    <location>
        <begin position="172"/>
        <end position="291"/>
    </location>
</feature>
<feature type="compositionally biased region" description="Basic and acidic residues" evidence="5">
    <location>
        <begin position="527"/>
        <end position="544"/>
    </location>
</feature>
<feature type="domain" description="Plus3" evidence="6">
    <location>
        <begin position="292"/>
        <end position="429"/>
    </location>
</feature>
<reference evidence="7 8" key="1">
    <citation type="submission" date="2024-02" db="EMBL/GenBank/DDBJ databases">
        <title>De novo assembly and annotation of 12 fungi associated with fruit tree decline syndrome in Ontario, Canada.</title>
        <authorList>
            <person name="Sulman M."/>
            <person name="Ellouze W."/>
            <person name="Ilyukhin E."/>
        </authorList>
    </citation>
    <scope>NUCLEOTIDE SEQUENCE [LARGE SCALE GENOMIC DNA]</scope>
    <source>
        <strain evidence="7 8">M169</strain>
    </source>
</reference>
<dbReference type="Pfam" id="PF03126">
    <property type="entry name" value="Plus-3"/>
    <property type="match status" value="1"/>
</dbReference>
<keyword evidence="2" id="KW-0805">Transcription regulation</keyword>
<dbReference type="InterPro" id="IPR004343">
    <property type="entry name" value="Plus-3_dom"/>
</dbReference>
<feature type="compositionally biased region" description="Low complexity" evidence="5">
    <location>
        <begin position="50"/>
        <end position="65"/>
    </location>
</feature>
<keyword evidence="4" id="KW-0539">Nucleus</keyword>
<evidence type="ECO:0000256" key="2">
    <source>
        <dbReference type="ARBA" id="ARBA00023015"/>
    </source>
</evidence>
<sequence length="645" mass="71796">MAKMSDFGDPDDMLLALAGGGDGSSDEASNAGSRGRSRSRSRSRSRGRSQSRSQSRSRGPERSQSAQPAERSSPRSPATKKTPAKRSQGRNKAESEDEGEASDPGTPRSQSSVPMDESDSDAESDAQQGKEPDEGENKYPVEGLYKSYEEKEEIMAMREIERERILEERHAERNRAKTLATLRQMVQNTEGEKHKKRKAGAADLEDGDHKSSRPRTTAKTTKSAPTALDNLKRARAEKQDRRRKDEERRRDRRSPSYRSGSSRSRSRHSDDSDVEWAGPPKKRSKTPERALPAELRDIERCRLSRTRFAKLNFWPGFDETVRGCYIRIHIGPDPTTRAPVYRMAVIKGVTTGRPYAVENEQHKTIVTDQYVVAAHGKAEKEWPYIACSESPFTEAEWNRYQIVCGKDGINLPKKPELTQKVDDINKFLNRSWTDEELSEKLHRQNTLRDKFSGAERARLEQEAAEARRHGNTALADELQERLDNMPAPRLAFSTSLKKATPVKPSGPTQQDRLAEKNRLNRQLNAKQVREAQIAERRKAREALTDKGGGSDADVGDPSSRRANIKRKFPVRTQDGGDSAAGSGASTPANGTPKLGAESAVPPHVAKLREQQEAAANGKGGVPKIHRALTDDDIIGSLDLDIDVEI</sequence>
<dbReference type="PROSITE" id="PS51360">
    <property type="entry name" value="PLUS3"/>
    <property type="match status" value="1"/>
</dbReference>
<evidence type="ECO:0000256" key="3">
    <source>
        <dbReference type="ARBA" id="ARBA00023163"/>
    </source>
</evidence>
<dbReference type="Proteomes" id="UP001430848">
    <property type="component" value="Unassembled WGS sequence"/>
</dbReference>
<evidence type="ECO:0000256" key="1">
    <source>
        <dbReference type="ARBA" id="ARBA00004123"/>
    </source>
</evidence>
<feature type="compositionally biased region" description="Low complexity" evidence="5">
    <location>
        <begin position="214"/>
        <end position="227"/>
    </location>
</feature>
<feature type="compositionally biased region" description="Basic and acidic residues" evidence="5">
    <location>
        <begin position="128"/>
        <end position="139"/>
    </location>
</feature>
<evidence type="ECO:0000259" key="6">
    <source>
        <dbReference type="PROSITE" id="PS51360"/>
    </source>
</evidence>
<keyword evidence="3" id="KW-0804">Transcription</keyword>
<name>A0ABR1PB94_DIAER</name>
<comment type="subcellular location">
    <subcellularLocation>
        <location evidence="1">Nucleus</location>
    </subcellularLocation>
</comment>
<dbReference type="EMBL" id="JAKNSF020000024">
    <property type="protein sequence ID" value="KAK7730953.1"/>
    <property type="molecule type" value="Genomic_DNA"/>
</dbReference>
<comment type="caution">
    <text evidence="7">The sequence shown here is derived from an EMBL/GenBank/DDBJ whole genome shotgun (WGS) entry which is preliminary data.</text>
</comment>
<accession>A0ABR1PB94</accession>
<dbReference type="PANTHER" id="PTHR13115">
    <property type="entry name" value="RNA POLYMERASE-ASSOCIATED PROTEIN RTF1 HOMOLOG"/>
    <property type="match status" value="1"/>
</dbReference>
<dbReference type="PANTHER" id="PTHR13115:SF8">
    <property type="entry name" value="RNA POLYMERASE-ASSOCIATED PROTEIN RTF1 HOMOLOG"/>
    <property type="match status" value="1"/>
</dbReference>
<protein>
    <submittedName>
        <fullName evidence="7">RNA polymerase-associated protein rtf1</fullName>
    </submittedName>
</protein>
<feature type="region of interest" description="Disordered" evidence="5">
    <location>
        <begin position="493"/>
        <end position="623"/>
    </location>
</feature>
<feature type="compositionally biased region" description="Basic residues" evidence="5">
    <location>
        <begin position="35"/>
        <end position="49"/>
    </location>
</feature>
<evidence type="ECO:0000313" key="7">
    <source>
        <dbReference type="EMBL" id="KAK7730953.1"/>
    </source>
</evidence>
<evidence type="ECO:0000313" key="8">
    <source>
        <dbReference type="Proteomes" id="UP001430848"/>
    </source>
</evidence>
<evidence type="ECO:0000256" key="5">
    <source>
        <dbReference type="SAM" id="MobiDB-lite"/>
    </source>
</evidence>
<dbReference type="Gene3D" id="3.90.70.200">
    <property type="entry name" value="Plus-3 domain"/>
    <property type="match status" value="1"/>
</dbReference>
<proteinExistence type="predicted"/>
<organism evidence="7 8">
    <name type="scientific">Diaporthe eres</name>
    <name type="common">Phomopsis oblonga</name>
    <dbReference type="NCBI Taxonomy" id="83184"/>
    <lineage>
        <taxon>Eukaryota</taxon>
        <taxon>Fungi</taxon>
        <taxon>Dikarya</taxon>
        <taxon>Ascomycota</taxon>
        <taxon>Pezizomycotina</taxon>
        <taxon>Sordariomycetes</taxon>
        <taxon>Sordariomycetidae</taxon>
        <taxon>Diaporthales</taxon>
        <taxon>Diaporthaceae</taxon>
        <taxon>Diaporthe</taxon>
        <taxon>Diaporthe eres species complex</taxon>
    </lineage>
</organism>
<dbReference type="SMART" id="SM00719">
    <property type="entry name" value="Plus3"/>
    <property type="match status" value="1"/>
</dbReference>
<gene>
    <name evidence="7" type="primary">RTF1</name>
    <name evidence="7" type="ORF">SLS63_005623</name>
</gene>
<feature type="compositionally biased region" description="Basic and acidic residues" evidence="5">
    <location>
        <begin position="230"/>
        <end position="249"/>
    </location>
</feature>
<dbReference type="SUPFAM" id="SSF159042">
    <property type="entry name" value="Plus3-like"/>
    <property type="match status" value="1"/>
</dbReference>
<keyword evidence="8" id="KW-1185">Reference proteome</keyword>
<feature type="compositionally biased region" description="Low complexity" evidence="5">
    <location>
        <begin position="575"/>
        <end position="585"/>
    </location>
</feature>